<dbReference type="OrthoDB" id="1118734at2"/>
<gene>
    <name evidence="1" type="ORF">E0W69_018970</name>
</gene>
<protein>
    <submittedName>
        <fullName evidence="1">DUF2490 domain-containing protein</fullName>
    </submittedName>
</protein>
<dbReference type="AlphaFoldDB" id="A0A5P2G5V7"/>
<proteinExistence type="predicted"/>
<dbReference type="InterPro" id="IPR019619">
    <property type="entry name" value="DUF2490"/>
</dbReference>
<organism evidence="1 2">
    <name type="scientific">Rhizosphaericola mali</name>
    <dbReference type="NCBI Taxonomy" id="2545455"/>
    <lineage>
        <taxon>Bacteria</taxon>
        <taxon>Pseudomonadati</taxon>
        <taxon>Bacteroidota</taxon>
        <taxon>Chitinophagia</taxon>
        <taxon>Chitinophagales</taxon>
        <taxon>Chitinophagaceae</taxon>
        <taxon>Rhizosphaericola</taxon>
    </lineage>
</organism>
<reference evidence="1 2" key="1">
    <citation type="submission" date="2019-09" db="EMBL/GenBank/DDBJ databases">
        <title>Complete genome sequence of Arachidicoccus sp. B3-10 isolated from apple orchard soil.</title>
        <authorList>
            <person name="Kim H.S."/>
            <person name="Han K.-I."/>
            <person name="Suh M.K."/>
            <person name="Lee K.C."/>
            <person name="Eom M.K."/>
            <person name="Kim J.-S."/>
            <person name="Kang S.W."/>
            <person name="Sin Y."/>
            <person name="Lee J.-S."/>
        </authorList>
    </citation>
    <scope>NUCLEOTIDE SEQUENCE [LARGE SCALE GENOMIC DNA]</scope>
    <source>
        <strain evidence="1 2">B3-10</strain>
    </source>
</reference>
<sequence length="246" mass="29306">MLRLRYIFTFMSMISIFPIFAQRISDHNTIGWYTTTITPKINEKWSGHFEYQWRRTDWVKNWQQSLLRVGITYKLQENVIAQVGYGWARTFDYGEYFLSAINKTFDEHRIYEQIVLSSQYGKVKLTNRFRLEQRWLAVYKSVEDTKPQRWNYLNRMRFMPRVDVPISKNGWYVAAYDEVMLGFGGNIGQNIFDQNRIAGLVGFNINKTARVEGGFLNQTVQFGRQIDQQNVFQYNKGIIINTYFNL</sequence>
<evidence type="ECO:0000313" key="1">
    <source>
        <dbReference type="EMBL" id="QES90647.1"/>
    </source>
</evidence>
<dbReference type="KEGG" id="arac:E0W69_018970"/>
<accession>A0A5P2G5V7</accession>
<dbReference type="EMBL" id="CP044016">
    <property type="protein sequence ID" value="QES90647.1"/>
    <property type="molecule type" value="Genomic_DNA"/>
</dbReference>
<keyword evidence="2" id="KW-1185">Reference proteome</keyword>
<dbReference type="Pfam" id="PF10677">
    <property type="entry name" value="DUF2490"/>
    <property type="match status" value="1"/>
</dbReference>
<name>A0A5P2G5V7_9BACT</name>
<evidence type="ECO:0000313" key="2">
    <source>
        <dbReference type="Proteomes" id="UP000292424"/>
    </source>
</evidence>
<dbReference type="Proteomes" id="UP000292424">
    <property type="component" value="Chromosome"/>
</dbReference>